<keyword evidence="4" id="KW-0720">Serine protease</keyword>
<dbReference type="EMBL" id="PSQE01000008">
    <property type="protein sequence ID" value="RHN39535.1"/>
    <property type="molecule type" value="Genomic_DNA"/>
</dbReference>
<keyword evidence="5" id="KW-0812">Transmembrane</keyword>
<feature type="domain" description="Peptidase S49" evidence="6">
    <location>
        <begin position="8"/>
        <end position="154"/>
    </location>
</feature>
<dbReference type="GO" id="GO:0008236">
    <property type="term" value="F:serine-type peptidase activity"/>
    <property type="evidence" value="ECO:0007669"/>
    <property type="project" value="UniProtKB-KW"/>
</dbReference>
<evidence type="ECO:0000256" key="1">
    <source>
        <dbReference type="ARBA" id="ARBA00008683"/>
    </source>
</evidence>
<dbReference type="PANTHER" id="PTHR33209:SF1">
    <property type="entry name" value="PEPTIDASE S49 DOMAIN-CONTAINING PROTEIN"/>
    <property type="match status" value="1"/>
</dbReference>
<keyword evidence="3" id="KW-0378">Hydrolase</keyword>
<keyword evidence="5" id="KW-1133">Transmembrane helix</keyword>
<keyword evidence="5" id="KW-0472">Membrane</keyword>
<evidence type="ECO:0000256" key="5">
    <source>
        <dbReference type="SAM" id="Phobius"/>
    </source>
</evidence>
<gene>
    <name evidence="7" type="ORF">MtrunA17_Chr8g0344851</name>
</gene>
<dbReference type="InterPro" id="IPR002142">
    <property type="entry name" value="Peptidase_S49"/>
</dbReference>
<sequence>MWTKIRSLASKKPVIALMSDLAMSAGYYMAMGAGVIVAENLTLTGSIGVDLGKFIPENENINEKIDLEEYPDDGRYHKLHAAKQQGSSRPFSKSRMYKQFRDDVDLSRSMTVDKMEEVAQRRIWTGKDAVSNGLVDAISGLSRAIAIAKLKANLPQNRHVTIVELSYSSCGLKGYCIDYSLVEYNN</sequence>
<evidence type="ECO:0000313" key="8">
    <source>
        <dbReference type="Proteomes" id="UP000265566"/>
    </source>
</evidence>
<name>A0A396GLK3_MEDTR</name>
<feature type="transmembrane region" description="Helical" evidence="5">
    <location>
        <begin position="21"/>
        <end position="38"/>
    </location>
</feature>
<organism evidence="7 8">
    <name type="scientific">Medicago truncatula</name>
    <name type="common">Barrel medic</name>
    <name type="synonym">Medicago tribuloides</name>
    <dbReference type="NCBI Taxonomy" id="3880"/>
    <lineage>
        <taxon>Eukaryota</taxon>
        <taxon>Viridiplantae</taxon>
        <taxon>Streptophyta</taxon>
        <taxon>Embryophyta</taxon>
        <taxon>Tracheophyta</taxon>
        <taxon>Spermatophyta</taxon>
        <taxon>Magnoliopsida</taxon>
        <taxon>eudicotyledons</taxon>
        <taxon>Gunneridae</taxon>
        <taxon>Pentapetalae</taxon>
        <taxon>rosids</taxon>
        <taxon>fabids</taxon>
        <taxon>Fabales</taxon>
        <taxon>Fabaceae</taxon>
        <taxon>Papilionoideae</taxon>
        <taxon>50 kb inversion clade</taxon>
        <taxon>NPAAA clade</taxon>
        <taxon>Hologalegina</taxon>
        <taxon>IRL clade</taxon>
        <taxon>Trifolieae</taxon>
        <taxon>Medicago</taxon>
    </lineage>
</organism>
<proteinExistence type="inferred from homology"/>
<dbReference type="CDD" id="cd07023">
    <property type="entry name" value="S49_Sppa_N_C"/>
    <property type="match status" value="1"/>
</dbReference>
<dbReference type="InterPro" id="IPR029045">
    <property type="entry name" value="ClpP/crotonase-like_dom_sf"/>
</dbReference>
<dbReference type="Pfam" id="PF01343">
    <property type="entry name" value="Peptidase_S49"/>
    <property type="match status" value="1"/>
</dbReference>
<dbReference type="Gene3D" id="3.90.226.10">
    <property type="entry name" value="2-enoyl-CoA Hydratase, Chain A, domain 1"/>
    <property type="match status" value="2"/>
</dbReference>
<accession>A0A396GLK3</accession>
<comment type="similarity">
    <text evidence="1">Belongs to the peptidase S49 family.</text>
</comment>
<keyword evidence="2" id="KW-0645">Protease</keyword>
<evidence type="ECO:0000259" key="6">
    <source>
        <dbReference type="Pfam" id="PF01343"/>
    </source>
</evidence>
<evidence type="ECO:0000313" key="7">
    <source>
        <dbReference type="EMBL" id="RHN39535.1"/>
    </source>
</evidence>
<evidence type="ECO:0000256" key="2">
    <source>
        <dbReference type="ARBA" id="ARBA00022670"/>
    </source>
</evidence>
<protein>
    <submittedName>
        <fullName evidence="7">Putative peptidase S49, ClpP/crotonase-like domain-containing protein</fullName>
    </submittedName>
</protein>
<reference evidence="8" key="1">
    <citation type="journal article" date="2018" name="Nat. Plants">
        <title>Whole-genome landscape of Medicago truncatula symbiotic genes.</title>
        <authorList>
            <person name="Pecrix Y."/>
            <person name="Staton S.E."/>
            <person name="Sallet E."/>
            <person name="Lelandais-Briere C."/>
            <person name="Moreau S."/>
            <person name="Carrere S."/>
            <person name="Blein T."/>
            <person name="Jardinaud M.F."/>
            <person name="Latrasse D."/>
            <person name="Zouine M."/>
            <person name="Zahm M."/>
            <person name="Kreplak J."/>
            <person name="Mayjonade B."/>
            <person name="Satge C."/>
            <person name="Perez M."/>
            <person name="Cauet S."/>
            <person name="Marande W."/>
            <person name="Chantry-Darmon C."/>
            <person name="Lopez-Roques C."/>
            <person name="Bouchez O."/>
            <person name="Berard A."/>
            <person name="Debelle F."/>
            <person name="Munos S."/>
            <person name="Bendahmane A."/>
            <person name="Berges H."/>
            <person name="Niebel A."/>
            <person name="Buitink J."/>
            <person name="Frugier F."/>
            <person name="Benhamed M."/>
            <person name="Crespi M."/>
            <person name="Gouzy J."/>
            <person name="Gamas P."/>
        </authorList>
    </citation>
    <scope>NUCLEOTIDE SEQUENCE [LARGE SCALE GENOMIC DNA]</scope>
    <source>
        <strain evidence="8">cv. Jemalong A17</strain>
    </source>
</reference>
<dbReference type="InterPro" id="IPR047272">
    <property type="entry name" value="S49_SppA_C"/>
</dbReference>
<dbReference type="PANTHER" id="PTHR33209">
    <property type="entry name" value="PROTEASE 4"/>
    <property type="match status" value="1"/>
</dbReference>
<evidence type="ECO:0000256" key="4">
    <source>
        <dbReference type="ARBA" id="ARBA00022825"/>
    </source>
</evidence>
<comment type="caution">
    <text evidence="7">The sequence shown here is derived from an EMBL/GenBank/DDBJ whole genome shotgun (WGS) entry which is preliminary data.</text>
</comment>
<dbReference type="Gramene" id="rna45565">
    <property type="protein sequence ID" value="RHN39535.1"/>
    <property type="gene ID" value="gene45565"/>
</dbReference>
<dbReference type="GO" id="GO:0006508">
    <property type="term" value="P:proteolysis"/>
    <property type="evidence" value="ECO:0007669"/>
    <property type="project" value="UniProtKB-KW"/>
</dbReference>
<evidence type="ECO:0000256" key="3">
    <source>
        <dbReference type="ARBA" id="ARBA00022801"/>
    </source>
</evidence>
<dbReference type="SUPFAM" id="SSF52096">
    <property type="entry name" value="ClpP/crotonase"/>
    <property type="match status" value="1"/>
</dbReference>
<dbReference type="AlphaFoldDB" id="A0A396GLK3"/>
<dbReference type="Proteomes" id="UP000265566">
    <property type="component" value="Chromosome 8"/>
</dbReference>